<proteinExistence type="inferred from homology"/>
<comment type="similarity">
    <text evidence="1">Belongs to the EamA transporter family.</text>
</comment>
<feature type="transmembrane region" description="Helical" evidence="2">
    <location>
        <begin position="240"/>
        <end position="259"/>
    </location>
</feature>
<evidence type="ECO:0000313" key="5">
    <source>
        <dbReference type="Proteomes" id="UP001198983"/>
    </source>
</evidence>
<feature type="domain" description="EamA" evidence="3">
    <location>
        <begin position="148"/>
        <end position="280"/>
    </location>
</feature>
<feature type="transmembrane region" description="Helical" evidence="2">
    <location>
        <begin position="119"/>
        <end position="137"/>
    </location>
</feature>
<gene>
    <name evidence="4" type="ORF">JW646_13575</name>
</gene>
<dbReference type="PANTHER" id="PTHR22911:SF102">
    <property type="entry name" value="MEMBRANE PROTEIN"/>
    <property type="match status" value="1"/>
</dbReference>
<feature type="transmembrane region" description="Helical" evidence="2">
    <location>
        <begin position="62"/>
        <end position="81"/>
    </location>
</feature>
<dbReference type="RefSeq" id="WP_228415443.1">
    <property type="nucleotide sequence ID" value="NZ_CP081135.1"/>
</dbReference>
<feature type="transmembrane region" description="Helical" evidence="2">
    <location>
        <begin position="179"/>
        <end position="196"/>
    </location>
</feature>
<feature type="transmembrane region" description="Helical" evidence="2">
    <location>
        <begin position="149"/>
        <end position="167"/>
    </location>
</feature>
<feature type="transmembrane region" description="Helical" evidence="2">
    <location>
        <begin position="265"/>
        <end position="284"/>
    </location>
</feature>
<protein>
    <submittedName>
        <fullName evidence="4">DMT family transporter</fullName>
    </submittedName>
</protein>
<feature type="transmembrane region" description="Helical" evidence="2">
    <location>
        <begin position="7"/>
        <end position="25"/>
    </location>
</feature>
<accession>A0AAX2ZBC5</accession>
<dbReference type="AlphaFoldDB" id="A0AAX2ZBC5"/>
<dbReference type="Gene3D" id="1.10.3730.20">
    <property type="match status" value="1"/>
</dbReference>
<dbReference type="SUPFAM" id="SSF103481">
    <property type="entry name" value="Multidrug resistance efflux transporter EmrE"/>
    <property type="match status" value="2"/>
</dbReference>
<organism evidence="4 5">
    <name type="scientific">Terrisporobacter hibernicus</name>
    <dbReference type="NCBI Taxonomy" id="2813371"/>
    <lineage>
        <taxon>Bacteria</taxon>
        <taxon>Bacillati</taxon>
        <taxon>Bacillota</taxon>
        <taxon>Clostridia</taxon>
        <taxon>Peptostreptococcales</taxon>
        <taxon>Peptostreptococcaceae</taxon>
        <taxon>Terrisporobacter</taxon>
    </lineage>
</organism>
<reference evidence="4 5" key="1">
    <citation type="journal article" date="2023" name="Int. J. Syst. Evol. Microbiol.">
        <title>Terrisporobacter hibernicus sp. nov., isolated from bovine faeces in Northern Ireland.</title>
        <authorList>
            <person name="Mitchell M."/>
            <person name="Nguyen S.V."/>
            <person name="Connor M."/>
            <person name="Fairley D.J."/>
            <person name="Donoghue O."/>
            <person name="Marshall H."/>
            <person name="Koolman L."/>
            <person name="McMullan G."/>
            <person name="Schaffer K.E."/>
            <person name="McGrath J.W."/>
            <person name="Fanning S."/>
        </authorList>
    </citation>
    <scope>NUCLEOTIDE SEQUENCE [LARGE SCALE GENOMIC DNA]</scope>
    <source>
        <strain evidence="4 5">MCA3</strain>
    </source>
</reference>
<feature type="transmembrane region" description="Helical" evidence="2">
    <location>
        <begin position="208"/>
        <end position="228"/>
    </location>
</feature>
<keyword evidence="2" id="KW-1133">Transmembrane helix</keyword>
<dbReference type="InterPro" id="IPR037185">
    <property type="entry name" value="EmrE-like"/>
</dbReference>
<dbReference type="PANTHER" id="PTHR22911">
    <property type="entry name" value="ACYL-MALONYL CONDENSING ENZYME-RELATED"/>
    <property type="match status" value="1"/>
</dbReference>
<evidence type="ECO:0000256" key="2">
    <source>
        <dbReference type="SAM" id="Phobius"/>
    </source>
</evidence>
<evidence type="ECO:0000259" key="3">
    <source>
        <dbReference type="Pfam" id="PF00892"/>
    </source>
</evidence>
<feature type="transmembrane region" description="Helical" evidence="2">
    <location>
        <begin position="31"/>
        <end position="50"/>
    </location>
</feature>
<feature type="domain" description="EamA" evidence="3">
    <location>
        <begin position="6"/>
        <end position="135"/>
    </location>
</feature>
<feature type="transmembrane region" description="Helical" evidence="2">
    <location>
        <begin position="87"/>
        <end position="107"/>
    </location>
</feature>
<dbReference type="GO" id="GO:0016020">
    <property type="term" value="C:membrane"/>
    <property type="evidence" value="ECO:0007669"/>
    <property type="project" value="InterPro"/>
</dbReference>
<dbReference type="EMBL" id="CP081135">
    <property type="protein sequence ID" value="UEL46664.1"/>
    <property type="molecule type" value="Genomic_DNA"/>
</dbReference>
<name>A0AAX2ZBC5_9FIRM</name>
<sequence length="303" mass="33342">MKKYKLGLIISMLIWGSIGMFVKYINFTSSQIALVRAIVGSIFLIIFSMISKESLSKEKIKSNLLVLICCGICLGFNWIFLFQAYHYTTISTATICYYLAPIIVMFLSPFLLKEKLNSVKVSCIVAAMIGMLCIVGIDKSSMGENNMVGILYGLSAACFYTGVVILNKFLKGISGRDSAIVQLSVSAIFLLPYVIFTEKISLVGVSSQSIILLLVLGVVHTGIAYLLYFTVIQKIESQTVAIYSYVDPISAIFMSTIILNESMSLLQIIGGILILGSTFISEVYSNKIKSQEFLLESATTEEE</sequence>
<dbReference type="KEGG" id="tem:JW646_13575"/>
<keyword evidence="2" id="KW-0812">Transmembrane</keyword>
<keyword evidence="2" id="KW-0472">Membrane</keyword>
<dbReference type="Pfam" id="PF00892">
    <property type="entry name" value="EamA"/>
    <property type="match status" value="2"/>
</dbReference>
<evidence type="ECO:0000313" key="4">
    <source>
        <dbReference type="EMBL" id="UEL46664.1"/>
    </source>
</evidence>
<keyword evidence="5" id="KW-1185">Reference proteome</keyword>
<dbReference type="Proteomes" id="UP001198983">
    <property type="component" value="Chromosome"/>
</dbReference>
<dbReference type="InterPro" id="IPR000620">
    <property type="entry name" value="EamA_dom"/>
</dbReference>
<evidence type="ECO:0000256" key="1">
    <source>
        <dbReference type="ARBA" id="ARBA00007362"/>
    </source>
</evidence>